<reference evidence="2 3" key="1">
    <citation type="submission" date="2016-05" db="EMBL/GenBank/DDBJ databases">
        <title>Draft genome sequence of a porcine commensal Rothia nasimurium.</title>
        <authorList>
            <person name="Gaiser R.A."/>
            <person name="Van Baarlen P."/>
            <person name="Wells J.M."/>
        </authorList>
    </citation>
    <scope>NUCLEOTIDE SEQUENCE [LARGE SCALE GENOMIC DNA]</scope>
    <source>
        <strain evidence="2 3">PT-32</strain>
    </source>
</reference>
<organism evidence="2 3">
    <name type="scientific">Rothia nasimurium</name>
    <dbReference type="NCBI Taxonomy" id="85336"/>
    <lineage>
        <taxon>Bacteria</taxon>
        <taxon>Bacillati</taxon>
        <taxon>Actinomycetota</taxon>
        <taxon>Actinomycetes</taxon>
        <taxon>Micrococcales</taxon>
        <taxon>Micrococcaceae</taxon>
        <taxon>Rothia</taxon>
    </lineage>
</organism>
<gene>
    <name evidence="2" type="ORF">A7979_03845</name>
</gene>
<feature type="compositionally biased region" description="Low complexity" evidence="1">
    <location>
        <begin position="1"/>
        <end position="14"/>
    </location>
</feature>
<keyword evidence="3" id="KW-1185">Reference proteome</keyword>
<name>A0A1Y1RNM7_9MICC</name>
<evidence type="ECO:0000256" key="1">
    <source>
        <dbReference type="SAM" id="MobiDB-lite"/>
    </source>
</evidence>
<dbReference type="Proteomes" id="UP000192359">
    <property type="component" value="Unassembled WGS sequence"/>
</dbReference>
<comment type="caution">
    <text evidence="2">The sequence shown here is derived from an EMBL/GenBank/DDBJ whole genome shotgun (WGS) entry which is preliminary data.</text>
</comment>
<protein>
    <submittedName>
        <fullName evidence="2">Uncharacterized protein</fullName>
    </submittedName>
</protein>
<evidence type="ECO:0000313" key="2">
    <source>
        <dbReference type="EMBL" id="ORC16463.1"/>
    </source>
</evidence>
<dbReference type="EMBL" id="LXWF01000040">
    <property type="protein sequence ID" value="ORC16463.1"/>
    <property type="molecule type" value="Genomic_DNA"/>
</dbReference>
<feature type="region of interest" description="Disordered" evidence="1">
    <location>
        <begin position="1"/>
        <end position="23"/>
    </location>
</feature>
<evidence type="ECO:0000313" key="3">
    <source>
        <dbReference type="Proteomes" id="UP000192359"/>
    </source>
</evidence>
<dbReference type="AlphaFoldDB" id="A0A1Y1RNM7"/>
<accession>A0A1Y1RNM7</accession>
<sequence>MTPSLSPSTLTATSDESTGYTSNLSTEKANSYLVLNDFSGATTGWQDGVYHIAEKSDLTGIGTELSSCTPAPDHNDMGDGFSNNTQTLRLNLGHKFDTLKFEVGQGNDSKSLNQDLAVRITDGSKQIGEITTVKFDEYKTVEISTKDRNVIFIQFYMPATAGESCYSNSIVPVIFNVELS</sequence>
<proteinExistence type="predicted"/>